<dbReference type="Gene3D" id="3.30.2410.10">
    <property type="entry name" value="Hect, E3 ligase catalytic domain"/>
    <property type="match status" value="1"/>
</dbReference>
<evidence type="ECO:0000256" key="11">
    <source>
        <dbReference type="SAM" id="MobiDB-lite"/>
    </source>
</evidence>
<dbReference type="Gene3D" id="3.90.1750.10">
    <property type="entry name" value="Hect, E3 ligase catalytic domains"/>
    <property type="match status" value="2"/>
</dbReference>
<dbReference type="Pfam" id="PF07738">
    <property type="entry name" value="Sad1_UNC"/>
    <property type="match status" value="1"/>
</dbReference>
<feature type="repeat" description="ANK" evidence="8">
    <location>
        <begin position="435"/>
        <end position="467"/>
    </location>
</feature>
<dbReference type="InterPro" id="IPR036770">
    <property type="entry name" value="Ankyrin_rpt-contain_sf"/>
</dbReference>
<dbReference type="Gene3D" id="1.25.40.20">
    <property type="entry name" value="Ankyrin repeat-containing domain"/>
    <property type="match status" value="1"/>
</dbReference>
<dbReference type="InterPro" id="IPR035983">
    <property type="entry name" value="Hect_E3_ubiquitin_ligase"/>
</dbReference>
<dbReference type="InterPro" id="IPR011989">
    <property type="entry name" value="ARM-like"/>
</dbReference>
<dbReference type="InterPro" id="IPR016024">
    <property type="entry name" value="ARM-type_fold"/>
</dbReference>
<feature type="compositionally biased region" description="Polar residues" evidence="11">
    <location>
        <begin position="654"/>
        <end position="669"/>
    </location>
</feature>
<dbReference type="InterPro" id="IPR010606">
    <property type="entry name" value="Mib_Herc2"/>
</dbReference>
<feature type="region of interest" description="Disordered" evidence="11">
    <location>
        <begin position="1649"/>
        <end position="1681"/>
    </location>
</feature>
<name>A0A9N9WMT5_9DIPT</name>
<proteinExistence type="inferred from homology"/>
<dbReference type="GO" id="GO:0061630">
    <property type="term" value="F:ubiquitin protein ligase activity"/>
    <property type="evidence" value="ECO:0007669"/>
    <property type="project" value="UniProtKB-UniRule"/>
</dbReference>
<dbReference type="SUPFAM" id="SSF48371">
    <property type="entry name" value="ARM repeat"/>
    <property type="match status" value="1"/>
</dbReference>
<dbReference type="FunFam" id="1.25.40.20:FF:000372">
    <property type="entry name" value="Putative hect e3 ubiquitin ligase"/>
    <property type="match status" value="1"/>
</dbReference>
<feature type="region of interest" description="Disordered" evidence="11">
    <location>
        <begin position="1604"/>
        <end position="1631"/>
    </location>
</feature>
<evidence type="ECO:0000256" key="8">
    <source>
        <dbReference type="PROSITE-ProRule" id="PRU00023"/>
    </source>
</evidence>
<dbReference type="PROSITE" id="PS50088">
    <property type="entry name" value="ANK_REPEAT"/>
    <property type="match status" value="2"/>
</dbReference>
<evidence type="ECO:0000313" key="14">
    <source>
        <dbReference type="EMBL" id="CAG9797231.1"/>
    </source>
</evidence>
<keyword evidence="5" id="KW-0677">Repeat</keyword>
<dbReference type="PANTHER" id="PTHR45670:SF1">
    <property type="entry name" value="E3 UBIQUITIN-PROTEIN LIGASE HECTD1"/>
    <property type="match status" value="1"/>
</dbReference>
<dbReference type="FunFam" id="1.25.10.10:FF:000051">
    <property type="entry name" value="E3 ubiquitin-protein ligase HECTD1 isoform X1"/>
    <property type="match status" value="1"/>
</dbReference>
<evidence type="ECO:0000259" key="12">
    <source>
        <dbReference type="PROSITE" id="PS50237"/>
    </source>
</evidence>
<feature type="region of interest" description="Disordered" evidence="11">
    <location>
        <begin position="1887"/>
        <end position="1906"/>
    </location>
</feature>
<comment type="pathway">
    <text evidence="2 10">Protein modification; protein ubiquitination.</text>
</comment>
<dbReference type="FunFam" id="3.30.2410.10:FF:000007">
    <property type="entry name" value="Putative E3 ubiquitin-protein ligase HECTD1"/>
    <property type="match status" value="1"/>
</dbReference>
<dbReference type="InterPro" id="IPR002110">
    <property type="entry name" value="Ankyrin_rpt"/>
</dbReference>
<reference evidence="14" key="1">
    <citation type="submission" date="2022-01" db="EMBL/GenBank/DDBJ databases">
        <authorList>
            <person name="King R."/>
        </authorList>
    </citation>
    <scope>NUCLEOTIDE SEQUENCE</scope>
</reference>
<dbReference type="SUPFAM" id="SSF56204">
    <property type="entry name" value="Hect, E3 ligase catalytic domain"/>
    <property type="match status" value="1"/>
</dbReference>
<feature type="compositionally biased region" description="Low complexity" evidence="11">
    <location>
        <begin position="1663"/>
        <end position="1681"/>
    </location>
</feature>
<feature type="compositionally biased region" description="Polar residues" evidence="11">
    <location>
        <begin position="248"/>
        <end position="281"/>
    </location>
</feature>
<feature type="compositionally biased region" description="Low complexity" evidence="11">
    <location>
        <begin position="1383"/>
        <end position="1393"/>
    </location>
</feature>
<comment type="catalytic activity">
    <reaction evidence="1 10">
        <text>S-ubiquitinyl-[E2 ubiquitin-conjugating enzyme]-L-cysteine + [acceptor protein]-L-lysine = [E2 ubiquitin-conjugating enzyme]-L-cysteine + N(6)-ubiquitinyl-[acceptor protein]-L-lysine.</text>
        <dbReference type="EC" id="2.3.2.26"/>
    </reaction>
</comment>
<feature type="compositionally biased region" description="Low complexity" evidence="11">
    <location>
        <begin position="1776"/>
        <end position="1788"/>
    </location>
</feature>
<feature type="domain" description="MIB/HERC2" evidence="13">
    <location>
        <begin position="1306"/>
        <end position="1376"/>
    </location>
</feature>
<dbReference type="SMART" id="SM00119">
    <property type="entry name" value="HECTc"/>
    <property type="match status" value="1"/>
</dbReference>
<evidence type="ECO:0000256" key="1">
    <source>
        <dbReference type="ARBA" id="ARBA00000885"/>
    </source>
</evidence>
<dbReference type="Pfam" id="PF12796">
    <property type="entry name" value="Ank_2"/>
    <property type="match status" value="1"/>
</dbReference>
<evidence type="ECO:0000256" key="6">
    <source>
        <dbReference type="ARBA" id="ARBA00022786"/>
    </source>
</evidence>
<evidence type="ECO:0000256" key="5">
    <source>
        <dbReference type="ARBA" id="ARBA00022737"/>
    </source>
</evidence>
<gene>
    <name evidence="14" type="ORF">CHIRRI_LOCUS231</name>
</gene>
<dbReference type="Pfam" id="PF06701">
    <property type="entry name" value="MIB_HERC2"/>
    <property type="match status" value="1"/>
</dbReference>
<sequence>MSDVDPETLLEWLSMGQGDEREMQLIALEQLCMLLLMSDNVDRCFESCPPRTFLPALCKIFLDELAPENILEVTARAITYYLDVSAECTRRIVAIDGAIKAICNRLVIVDLSNRTSRDLAEQCIKVLELICSREAGAVFEGGGLNCVLTYIRDNGSQIHKDTLHSAMIVVSRLCSKVEPQGANIQICVESLSTLLQHEDSLVADGALKCFASVADRYTRKSVDPAPLAEYGLVDHLIIRLSNAGGHQLPSTSTGSTPNQKLTVAAATSTTQKTPNSDANKSSQSIATTISLLSTLCRGSPTISYNLLRSKLPEAMERALKSEDERCILDCMRLADLILLLIFEGRQALGRIGGSTGLVPRIRRADSSTERIHRQLIDCIRSKDTEALIEAIETGGVDVNCMDDVGQTLLNWASAFGTLEMVEFLCEKGADVNKGQRSSSLHYASCFGRPGIAKVLLKHGANPDLRDEDGKTALDKARERPEEGHREVAAILQSPAEWMTSSIRNDPSDTNENSEPRGDPEMAPIYLKFFLPVFCKTFQSTMLSSVRRSSLGLIKKMIQYVHKDVLATLCTEQQSEPNLGSLAFKIVEVVASVLDNEDDEDGHLVVLTIIEELMNKRQEEFLDHFARLGVFSKVQALMGGCNGENDIDVIKSQDEPSSSKACKDSTSTNEPQEDAKEILPGKAYFWHDWSICRGRDCLYVWSDSAALELSNGSNGWFRFILDGKLATMYSSGSPENGNDSSGKGRSSSDALSSEENRGEFLEKLQRARAAVRQGTPCPILSSPGPLRIVVGNWVLNSQKENHLHINNSEGHQVTILQDDLPGFIFESNRGTKHTFTAETTLGPDFSSGWTNVRKKKLRSKAEAQKCQVKNLARDLYNRYFKAAQAIPRGAVAKLSNIVRKIESALEDQCLPQNAANILGGTVEINKQTWQEKLRSALNDLAQLLHSDGVISAYEMYSSGLVQALVAVLSKSCWELGMNRNKASKYQKQRIAIFKDCIFKHKMSDKNTASILVQKLVSVLESIEKLPVHLYDSQIGGYGIQILTKRLRFRLERSGDTLFDRSGRNLKMEPLTTISQLNKFLLKMVAKQWHDMDRSSFMYLKKLKENKHNVFKHQHDFDENGLIYFIGSNGKSTDWVNPGQYGLVTITCSEGRQLPYGKLEDILSRESISVNCHTKDNKKAWFAIDLGMFIVPTAYTLRHARGYGRSALRNWLFQMSKDGVSWTTLVTHNDDKSLVEPGSTCTWPIDCSSDEGFRHIRIQQNGRNASGQTHYLSLSGFEIYGKVLSVCDDMQRTVAKENEAKMRRERRQIRSQLKHFIPGARVIRGVDWRWDDQDGTTEGTVTGEIHNGWIDVKWDHGLRNSYRMGAEGKYDIKLSNSDNLPNFDISSSTSTTSIKKSGEKGNSLNSRKSSSTPSLPEATDCKNSVASTDQAASADNLFCRNQVEVIAENVLQQCRSDLVANNGSENQGNPDVSVSHSLHLPDLSTINSSSFSLSDLATITENLTLSESCDKSDLEGAMALNLQQEACTSRESMSRQTSCEDKALNLNEANNKLNLSQSAGSSISKTLHNTKLEMLDKIDMLRNNTNSLLSSGILSQSNLLSSVKLSLPKNQDPSSSSTSTNNNKNNINPEDRDSRIKKAFSEFEKYLQIQSSADEGTSSSALSQEPATSTSPPPVSVQSSETPSLLESIAVMARSRNNNNNNNNNMSEIAGGSMNNSEISSNHQGGVSAYFPRGSNSVTSLVKLALSSNYPGLLSTVQGSNTNTGSSVVQPSSGTNPSLTMSLTSTSSDSEQVSLEDFLETCRPPTLLGESDEFDDIEDETVDDENEDEYQEVGNTLLQVMVSRNLLSFMDEETLENRLVAAGKRKSWDDEFVLKRSFSALIPAFDPRPGRTNVNQTSDIEVPAPNSGLNTETTIQHDTLAIPQPSLYLVLRGPNLPGINDVEIPLTNPEWTIFRAVQELIQMTNLAKQDKLKKIWEPTYTIVYREANKDDNCNVDEGRNTPILISNIRSVGSTTLSPISPMPITPTNVNTTLQCSVDDVLQLLAQINFIDNTIIAYEKDDEEVTHLGSDLYISKKITNKLLQQIQDPLVLSSNSLPPWCEDFNQSCPFLFPFDTRQVYFNCTAFGASRSIVWLQSQKDVTLERQRTPGLSPRHGEQHEFRVGRLKHERVKVPRSKELLAWAMQVMKLHCNRKSVLEIEFTDEEGTGLGPTLEFYALVANELQRSDLKMWLCDDHEVIAQEDHKSVEDDVKPIGYYVRRATGLFPAPLPQDSEICDKVAEHFWFLGVFIAKVLQDGRLVDLPLSNSFLQLLCHNKSLSKVKIPTTTKTEDLMTSSIMSEESDRDLAETFSKYTMNEYQNDRAWYDGILTHENLTEIDPIRAQFLHELSELVQHKQNIEQNDDMSATEKLEKISQLHLHTKTGGSISLEDLALTFTYLPSSKVYGYSAAELIPNGANIDVTINNVEEYCDLTIKFCLQEGIAKQLDAFHKGFCEVFNLNKLAAFTPSEAQKMICGEQNPEWTREELMNYTEPKLGYSKDSPGFMRFINVLMNMTGDERKAFLQFTTGCSNLPPGGFANLHPRLTVVRKVDAGSGSFPSVNTCVHYLKLPDYPTEEILRERLLSATKERGFHLN</sequence>
<dbReference type="SUPFAM" id="SSF159034">
    <property type="entry name" value="Mib/herc2 domain-like"/>
    <property type="match status" value="1"/>
</dbReference>
<dbReference type="GO" id="GO:0070534">
    <property type="term" value="P:protein K63-linked ubiquitination"/>
    <property type="evidence" value="ECO:0007669"/>
    <property type="project" value="TreeGrafter"/>
</dbReference>
<evidence type="ECO:0000256" key="7">
    <source>
        <dbReference type="ARBA" id="ARBA00023043"/>
    </source>
</evidence>
<feature type="region of interest" description="Disordered" evidence="11">
    <location>
        <begin position="1755"/>
        <end position="1788"/>
    </location>
</feature>
<feature type="compositionally biased region" description="Polar residues" evidence="11">
    <location>
        <begin position="729"/>
        <end position="752"/>
    </location>
</feature>
<dbReference type="Gene3D" id="3.30.2160.10">
    <property type="entry name" value="Hect, E3 ligase catalytic domain"/>
    <property type="match status" value="1"/>
</dbReference>
<feature type="repeat" description="ANK" evidence="8">
    <location>
        <begin position="404"/>
        <end position="436"/>
    </location>
</feature>
<dbReference type="InterPro" id="IPR000569">
    <property type="entry name" value="HECT_dom"/>
</dbReference>
<keyword evidence="4 10" id="KW-0808">Transferase</keyword>
<dbReference type="InterPro" id="IPR012919">
    <property type="entry name" value="SUN_dom"/>
</dbReference>
<dbReference type="SMART" id="SM00248">
    <property type="entry name" value="ANK"/>
    <property type="match status" value="3"/>
</dbReference>
<feature type="active site" description="Glycyl thioester intermediate" evidence="9">
    <location>
        <position position="2599"/>
    </location>
</feature>
<evidence type="ECO:0000259" key="13">
    <source>
        <dbReference type="PROSITE" id="PS51416"/>
    </source>
</evidence>
<dbReference type="SUPFAM" id="SSF48403">
    <property type="entry name" value="Ankyrin repeat"/>
    <property type="match status" value="1"/>
</dbReference>
<feature type="region of interest" description="Disordered" evidence="11">
    <location>
        <begin position="652"/>
        <end position="673"/>
    </location>
</feature>
<dbReference type="Proteomes" id="UP001153620">
    <property type="component" value="Chromosome 1"/>
</dbReference>
<dbReference type="PROSITE" id="PS51416">
    <property type="entry name" value="MIB_HERC2"/>
    <property type="match status" value="1"/>
</dbReference>
<dbReference type="GO" id="GO:0016607">
    <property type="term" value="C:nuclear speck"/>
    <property type="evidence" value="ECO:0007669"/>
    <property type="project" value="TreeGrafter"/>
</dbReference>
<evidence type="ECO:0000256" key="4">
    <source>
        <dbReference type="ARBA" id="ARBA00022679"/>
    </source>
</evidence>
<dbReference type="EC" id="2.3.2.26" evidence="10"/>
<keyword evidence="6 9" id="KW-0833">Ubl conjugation pathway</keyword>
<organism evidence="14 15">
    <name type="scientific">Chironomus riparius</name>
    <dbReference type="NCBI Taxonomy" id="315576"/>
    <lineage>
        <taxon>Eukaryota</taxon>
        <taxon>Metazoa</taxon>
        <taxon>Ecdysozoa</taxon>
        <taxon>Arthropoda</taxon>
        <taxon>Hexapoda</taxon>
        <taxon>Insecta</taxon>
        <taxon>Pterygota</taxon>
        <taxon>Neoptera</taxon>
        <taxon>Endopterygota</taxon>
        <taxon>Diptera</taxon>
        <taxon>Nematocera</taxon>
        <taxon>Chironomoidea</taxon>
        <taxon>Chironomidae</taxon>
        <taxon>Chironominae</taxon>
        <taxon>Chironomus</taxon>
    </lineage>
</organism>
<dbReference type="CDD" id="cd00078">
    <property type="entry name" value="HECTc"/>
    <property type="match status" value="1"/>
</dbReference>
<dbReference type="InterPro" id="IPR037252">
    <property type="entry name" value="Mib_Herc2_sf"/>
</dbReference>
<dbReference type="FunFam" id="2.60.120.260:FF:000014">
    <property type="entry name" value="E3 ubiquitin-protein ligase HECTD1 isoform X1"/>
    <property type="match status" value="1"/>
</dbReference>
<dbReference type="GO" id="GO:0009966">
    <property type="term" value="P:regulation of signal transduction"/>
    <property type="evidence" value="ECO:0007669"/>
    <property type="project" value="UniProtKB-ARBA"/>
</dbReference>
<evidence type="ECO:0000256" key="3">
    <source>
        <dbReference type="ARBA" id="ARBA00006331"/>
    </source>
</evidence>
<feature type="region of interest" description="Disordered" evidence="11">
    <location>
        <begin position="1379"/>
        <end position="1420"/>
    </location>
</feature>
<comment type="similarity">
    <text evidence="3 10">Belongs to the UPL family. K-HECT subfamily.</text>
</comment>
<feature type="compositionally biased region" description="Polar residues" evidence="11">
    <location>
        <begin position="1649"/>
        <end position="1661"/>
    </location>
</feature>
<evidence type="ECO:0000256" key="10">
    <source>
        <dbReference type="RuleBase" id="RU369009"/>
    </source>
</evidence>
<dbReference type="Gene3D" id="1.25.10.10">
    <property type="entry name" value="Leucine-rich Repeat Variant"/>
    <property type="match status" value="1"/>
</dbReference>
<keyword evidence="7 8" id="KW-0040">ANK repeat</keyword>
<dbReference type="GO" id="GO:0043161">
    <property type="term" value="P:proteasome-mediated ubiquitin-dependent protein catabolic process"/>
    <property type="evidence" value="ECO:0007669"/>
    <property type="project" value="TreeGrafter"/>
</dbReference>
<evidence type="ECO:0000256" key="9">
    <source>
        <dbReference type="PROSITE-ProRule" id="PRU00104"/>
    </source>
</evidence>
<reference evidence="14" key="2">
    <citation type="submission" date="2022-10" db="EMBL/GenBank/DDBJ databases">
        <authorList>
            <consortium name="ENA_rothamsted_submissions"/>
            <consortium name="culmorum"/>
            <person name="King R."/>
        </authorList>
    </citation>
    <scope>NUCLEOTIDE SEQUENCE</scope>
</reference>
<feature type="region of interest" description="Disordered" evidence="11">
    <location>
        <begin position="247"/>
        <end position="281"/>
    </location>
</feature>
<dbReference type="Gene3D" id="2.60.120.260">
    <property type="entry name" value="Galactose-binding domain-like"/>
    <property type="match status" value="1"/>
</dbReference>
<dbReference type="PANTHER" id="PTHR45670">
    <property type="entry name" value="E3 UBIQUITIN-PROTEIN LIGASE TRIP12"/>
    <property type="match status" value="1"/>
</dbReference>
<dbReference type="InterPro" id="IPR045322">
    <property type="entry name" value="HECTD1/TRIP12-like"/>
</dbReference>
<dbReference type="InterPro" id="IPR008979">
    <property type="entry name" value="Galactose-bd-like_sf"/>
</dbReference>
<protein>
    <recommendedName>
        <fullName evidence="10">E3 ubiquitin-protein ligase</fullName>
        <ecNumber evidence="10">2.3.2.26</ecNumber>
    </recommendedName>
</protein>
<dbReference type="SUPFAM" id="SSF49785">
    <property type="entry name" value="Galactose-binding domain-like"/>
    <property type="match status" value="1"/>
</dbReference>
<dbReference type="PROSITE" id="PS50297">
    <property type="entry name" value="ANK_REP_REGION"/>
    <property type="match status" value="2"/>
</dbReference>
<evidence type="ECO:0000313" key="15">
    <source>
        <dbReference type="Proteomes" id="UP001153620"/>
    </source>
</evidence>
<dbReference type="Gene3D" id="2.30.30.40">
    <property type="entry name" value="SH3 Domains"/>
    <property type="match status" value="1"/>
</dbReference>
<comment type="function">
    <text evidence="10">E3 ubiquitin-protein ligase which accepts ubiquitin from an E2 ubiquitin-conjugating enzyme in the form of a thioester and then directly transfers the ubiquitin to targeted substrates.</text>
</comment>
<dbReference type="GO" id="GO:0046872">
    <property type="term" value="F:metal ion binding"/>
    <property type="evidence" value="ECO:0007669"/>
    <property type="project" value="InterPro"/>
</dbReference>
<feature type="region of interest" description="Disordered" evidence="11">
    <location>
        <begin position="729"/>
        <end position="756"/>
    </location>
</feature>
<dbReference type="EMBL" id="OU895877">
    <property type="protein sequence ID" value="CAG9797231.1"/>
    <property type="molecule type" value="Genomic_DNA"/>
</dbReference>
<keyword evidence="15" id="KW-1185">Reference proteome</keyword>
<dbReference type="OrthoDB" id="412600at2759"/>
<feature type="compositionally biased region" description="Polar residues" evidence="11">
    <location>
        <begin position="1398"/>
        <end position="1412"/>
    </location>
</feature>
<accession>A0A9N9WMT5</accession>
<feature type="region of interest" description="Disordered" evidence="11">
    <location>
        <begin position="499"/>
        <end position="518"/>
    </location>
</feature>
<dbReference type="Pfam" id="PF00632">
    <property type="entry name" value="HECT"/>
    <property type="match status" value="1"/>
</dbReference>
<feature type="compositionally biased region" description="Low complexity" evidence="11">
    <location>
        <begin position="1612"/>
        <end position="1624"/>
    </location>
</feature>
<feature type="compositionally biased region" description="Polar residues" evidence="11">
    <location>
        <begin position="1755"/>
        <end position="1775"/>
    </location>
</feature>
<dbReference type="PROSITE" id="PS50237">
    <property type="entry name" value="HECT"/>
    <property type="match status" value="1"/>
</dbReference>
<feature type="compositionally biased region" description="Polar residues" evidence="11">
    <location>
        <begin position="499"/>
        <end position="512"/>
    </location>
</feature>
<evidence type="ECO:0000256" key="2">
    <source>
        <dbReference type="ARBA" id="ARBA00004906"/>
    </source>
</evidence>
<feature type="domain" description="HECT" evidence="12">
    <location>
        <begin position="2190"/>
        <end position="2630"/>
    </location>
</feature>